<evidence type="ECO:0000313" key="6">
    <source>
        <dbReference type="Proteomes" id="UP000220158"/>
    </source>
</evidence>
<keyword evidence="6" id="KW-1185">Reference proteome</keyword>
<keyword evidence="1" id="KW-0862">Zinc</keyword>
<feature type="coiled-coil region" evidence="2">
    <location>
        <begin position="202"/>
        <end position="229"/>
    </location>
</feature>
<protein>
    <recommendedName>
        <fullName evidence="4">RING-type domain-containing protein</fullName>
    </recommendedName>
</protein>
<dbReference type="AlphaFoldDB" id="A0A1J1HC95"/>
<feature type="compositionally biased region" description="Low complexity" evidence="3">
    <location>
        <begin position="396"/>
        <end position="413"/>
    </location>
</feature>
<evidence type="ECO:0000256" key="2">
    <source>
        <dbReference type="SAM" id="Coils"/>
    </source>
</evidence>
<dbReference type="GO" id="GO:0008270">
    <property type="term" value="F:zinc ion binding"/>
    <property type="evidence" value="ECO:0007669"/>
    <property type="project" value="UniProtKB-KW"/>
</dbReference>
<dbReference type="RefSeq" id="XP_028535599.1">
    <property type="nucleotide sequence ID" value="XM_028679929.1"/>
</dbReference>
<proteinExistence type="predicted"/>
<dbReference type="Proteomes" id="UP000220158">
    <property type="component" value="Chromosome 2"/>
</dbReference>
<keyword evidence="1" id="KW-0863">Zinc-finger</keyword>
<dbReference type="OrthoDB" id="341679at2759"/>
<keyword evidence="1" id="KW-0479">Metal-binding</keyword>
<organism evidence="5 6">
    <name type="scientific">Plasmodium relictum</name>
    <dbReference type="NCBI Taxonomy" id="85471"/>
    <lineage>
        <taxon>Eukaryota</taxon>
        <taxon>Sar</taxon>
        <taxon>Alveolata</taxon>
        <taxon>Apicomplexa</taxon>
        <taxon>Aconoidasida</taxon>
        <taxon>Haemosporida</taxon>
        <taxon>Plasmodiidae</taxon>
        <taxon>Plasmodium</taxon>
        <taxon>Plasmodium (Haemamoeba)</taxon>
    </lineage>
</organism>
<dbReference type="GeneID" id="39734558"/>
<dbReference type="KEGG" id="prel:PRELSG_0213900"/>
<name>A0A1J1HC95_PLARL</name>
<keyword evidence="2" id="KW-0175">Coiled coil</keyword>
<dbReference type="InterPro" id="IPR001841">
    <property type="entry name" value="Znf_RING"/>
</dbReference>
<evidence type="ECO:0000256" key="3">
    <source>
        <dbReference type="SAM" id="MobiDB-lite"/>
    </source>
</evidence>
<evidence type="ECO:0000256" key="1">
    <source>
        <dbReference type="PROSITE-ProRule" id="PRU00175"/>
    </source>
</evidence>
<dbReference type="EMBL" id="LN835297">
    <property type="protein sequence ID" value="CRH03113.1"/>
    <property type="molecule type" value="Genomic_DNA"/>
</dbReference>
<sequence length="730" mass="86710">MYIQYRLFSEHSLWRLLEINKNENYILANELKNIICKQSNINYNNKIDIYFSIYKDENNNEYINNRNNEKEIKYLNGEDKIYNGTKILVHRNIKKKSNVSDITHKAKKEIILNVEEKQKINIPNEFLCKLCNLILLESYIIVCNNNCGYSVCKNCILFYILNCLIKENERKAHYIDLSLLNGNVKCPICNGFLKYCILNKKIELTLEKLQDERNDIDSYNLNIDERNNKFLKIIEKLKIENFDYINKNNIFDNEIFVIIKKKFIYSNVNKNNNQPIKSVENKIFHHFLYLMESNKLNCIKEYNMMYIDFDSLIFDSLQKINVKNIYEEIQEKNKENGANNNNSIFDVSDIDKNLNDDDFNNELNKKDEDNGNREIVNSDMKEDLISVDLNTQITSENDNNKNINLNDENNNVNDENKNIRDSSVSEIDEELYNKNKTYIMPISFVGGETSYSLIGVFYVKELFFIINNNKKDDTIDKNKKKLVQDFLHKWFHNESQNNENILEKLNYGNIYKVDYVNKYEKTCFFPAKKQPIYNIINNKRQKKKKNNIEIILDLKKFKDVVLSVDNYIKYGSRPTYYDTKKTSTNNIIEDEEKKNHMAIKEKVDTSYSLNDTNENQINIKLNEENKQRNITSANNSSKENGFQEIFEILYETKIAPLSIQNNFNINNPYSGYCALLPFLTKQEFDFIRKLQRIYKEKYLKELFKHVKKNNLHINIFYNAVNAIFFSTIKQ</sequence>
<feature type="region of interest" description="Disordered" evidence="3">
    <location>
        <begin position="396"/>
        <end position="417"/>
    </location>
</feature>
<accession>A0A1J1HC95</accession>
<evidence type="ECO:0000313" key="5">
    <source>
        <dbReference type="EMBL" id="CRH03113.1"/>
    </source>
</evidence>
<evidence type="ECO:0000259" key="4">
    <source>
        <dbReference type="PROSITE" id="PS50089"/>
    </source>
</evidence>
<feature type="domain" description="RING-type" evidence="4">
    <location>
        <begin position="128"/>
        <end position="190"/>
    </location>
</feature>
<reference evidence="5 6" key="1">
    <citation type="submission" date="2015-04" db="EMBL/GenBank/DDBJ databases">
        <authorList>
            <consortium name="Pathogen Informatics"/>
        </authorList>
    </citation>
    <scope>NUCLEOTIDE SEQUENCE [LARGE SCALE GENOMIC DNA]</scope>
    <source>
        <strain evidence="5 6">SGS1</strain>
    </source>
</reference>
<dbReference type="PROSITE" id="PS50089">
    <property type="entry name" value="ZF_RING_2"/>
    <property type="match status" value="1"/>
</dbReference>
<gene>
    <name evidence="5" type="ORF">PRELSG_0213900</name>
</gene>
<dbReference type="VEuPathDB" id="PlasmoDB:PRELSG_0213900"/>